<dbReference type="InParanoid" id="A0A2T3AJM4"/>
<organism evidence="2 3">
    <name type="scientific">Coniella lustricola</name>
    <dbReference type="NCBI Taxonomy" id="2025994"/>
    <lineage>
        <taxon>Eukaryota</taxon>
        <taxon>Fungi</taxon>
        <taxon>Dikarya</taxon>
        <taxon>Ascomycota</taxon>
        <taxon>Pezizomycotina</taxon>
        <taxon>Sordariomycetes</taxon>
        <taxon>Sordariomycetidae</taxon>
        <taxon>Diaporthales</taxon>
        <taxon>Schizoparmaceae</taxon>
        <taxon>Coniella</taxon>
    </lineage>
</organism>
<keyword evidence="1" id="KW-0472">Membrane</keyword>
<reference evidence="2 3" key="1">
    <citation type="journal article" date="2018" name="Mycol. Prog.">
        <title>Coniella lustricola, a new species from submerged detritus.</title>
        <authorList>
            <person name="Raudabaugh D.B."/>
            <person name="Iturriaga T."/>
            <person name="Carver A."/>
            <person name="Mondo S."/>
            <person name="Pangilinan J."/>
            <person name="Lipzen A."/>
            <person name="He G."/>
            <person name="Amirebrahimi M."/>
            <person name="Grigoriev I.V."/>
            <person name="Miller A.N."/>
        </authorList>
    </citation>
    <scope>NUCLEOTIDE SEQUENCE [LARGE SCALE GENOMIC DNA]</scope>
    <source>
        <strain evidence="2 3">B22-T-1</strain>
    </source>
</reference>
<feature type="transmembrane region" description="Helical" evidence="1">
    <location>
        <begin position="7"/>
        <end position="25"/>
    </location>
</feature>
<evidence type="ECO:0000313" key="2">
    <source>
        <dbReference type="EMBL" id="PSS00725.1"/>
    </source>
</evidence>
<keyword evidence="1" id="KW-1133">Transmembrane helix</keyword>
<name>A0A2T3AJM4_9PEZI</name>
<gene>
    <name evidence="2" type="ORF">BD289DRAFT_20236</name>
</gene>
<evidence type="ECO:0000313" key="3">
    <source>
        <dbReference type="Proteomes" id="UP000241462"/>
    </source>
</evidence>
<accession>A0A2T3AJM4</accession>
<evidence type="ECO:0000256" key="1">
    <source>
        <dbReference type="SAM" id="Phobius"/>
    </source>
</evidence>
<dbReference type="AlphaFoldDB" id="A0A2T3AJM4"/>
<dbReference type="EMBL" id="KZ678382">
    <property type="protein sequence ID" value="PSS00725.1"/>
    <property type="molecule type" value="Genomic_DNA"/>
</dbReference>
<protein>
    <submittedName>
        <fullName evidence="2">Uncharacterized protein</fullName>
    </submittedName>
</protein>
<feature type="transmembrane region" description="Helical" evidence="1">
    <location>
        <begin position="37"/>
        <end position="61"/>
    </location>
</feature>
<proteinExistence type="predicted"/>
<dbReference type="Proteomes" id="UP000241462">
    <property type="component" value="Unassembled WGS sequence"/>
</dbReference>
<sequence length="79" mass="9230">MGCIPDIVMLVHTYAFNIIMPYHIVYFQQRMTNTPQFHVTGAFNVFLGIQIRIAIFCCMLAHRWVESLLIRALLIQQAF</sequence>
<keyword evidence="3" id="KW-1185">Reference proteome</keyword>
<keyword evidence="1" id="KW-0812">Transmembrane</keyword>